<evidence type="ECO:0000313" key="2">
    <source>
        <dbReference type="Proteomes" id="UP000001342"/>
    </source>
</evidence>
<gene>
    <name evidence="1" type="ORF">HMPREF9697_02774</name>
</gene>
<sequence length="106" mass="12683">MLRVIFLGHRTPGFCFGERTLGRGRQRSARRRLSRAFCLRRIRHISFRHIDLRIIQCETAMRIAMLYSSRVLFKPRHDSYIWHIRMSSLPLRRNSPFLPILLASFS</sequence>
<protein>
    <submittedName>
        <fullName evidence="1">Uncharacterized protein</fullName>
    </submittedName>
</protein>
<dbReference type="EMBL" id="AGWZ01000001">
    <property type="protein sequence ID" value="EKS30246.1"/>
    <property type="molecule type" value="Genomic_DNA"/>
</dbReference>
<dbReference type="Proteomes" id="UP000001342">
    <property type="component" value="Unassembled WGS sequence"/>
</dbReference>
<comment type="caution">
    <text evidence="1">The sequence shown here is derived from an EMBL/GenBank/DDBJ whole genome shotgun (WGS) entry which is preliminary data.</text>
</comment>
<reference evidence="1 2" key="1">
    <citation type="submission" date="2012-04" db="EMBL/GenBank/DDBJ databases">
        <title>The Genome Sequence of Afipia felis ATCC 53690.</title>
        <authorList>
            <consortium name="The Broad Institute Genome Sequencing Platform"/>
            <person name="Earl A."/>
            <person name="Ward D."/>
            <person name="Feldgarden M."/>
            <person name="Gevers D."/>
            <person name="Huys G."/>
            <person name="Walker B."/>
            <person name="Young S.K."/>
            <person name="Zeng Q."/>
            <person name="Gargeya S."/>
            <person name="Fitzgerald M."/>
            <person name="Haas B."/>
            <person name="Abouelleil A."/>
            <person name="Alvarado L."/>
            <person name="Arachchi H.M."/>
            <person name="Berlin A."/>
            <person name="Chapman S.B."/>
            <person name="Goldberg J."/>
            <person name="Griggs A."/>
            <person name="Gujja S."/>
            <person name="Hansen M."/>
            <person name="Howarth C."/>
            <person name="Imamovic A."/>
            <person name="Larimer J."/>
            <person name="McCowen C."/>
            <person name="Montmayeur A."/>
            <person name="Murphy C."/>
            <person name="Neiman D."/>
            <person name="Pearson M."/>
            <person name="Priest M."/>
            <person name="Roberts A."/>
            <person name="Saif S."/>
            <person name="Shea T."/>
            <person name="Sisk P."/>
            <person name="Sykes S."/>
            <person name="Wortman J."/>
            <person name="Nusbaum C."/>
            <person name="Birren B."/>
        </authorList>
    </citation>
    <scope>NUCLEOTIDE SEQUENCE [LARGE SCALE GENOMIC DNA]</scope>
    <source>
        <strain evidence="1 2">ATCC 53690</strain>
    </source>
</reference>
<evidence type="ECO:0000313" key="1">
    <source>
        <dbReference type="EMBL" id="EKS30246.1"/>
    </source>
</evidence>
<proteinExistence type="predicted"/>
<keyword evidence="2" id="KW-1185">Reference proteome</keyword>
<name>A0ABP2SHP0_AFIFE</name>
<accession>A0ABP2SHP0</accession>
<organism evidence="1 2">
    <name type="scientific">Afipia felis ATCC 53690</name>
    <dbReference type="NCBI Taxonomy" id="883080"/>
    <lineage>
        <taxon>Bacteria</taxon>
        <taxon>Pseudomonadati</taxon>
        <taxon>Pseudomonadota</taxon>
        <taxon>Alphaproteobacteria</taxon>
        <taxon>Hyphomicrobiales</taxon>
        <taxon>Nitrobacteraceae</taxon>
        <taxon>Afipia</taxon>
    </lineage>
</organism>